<gene>
    <name evidence="1" type="ORF">IV02_28490</name>
</gene>
<protein>
    <submittedName>
        <fullName evidence="1">Uncharacterized protein</fullName>
    </submittedName>
</protein>
<dbReference type="EMBL" id="JPQT01000152">
    <property type="protein sequence ID" value="KFE45121.1"/>
    <property type="molecule type" value="Genomic_DNA"/>
</dbReference>
<dbReference type="AlphaFoldDB" id="A0A085UPK8"/>
<dbReference type="PATRIC" id="fig|317.174.peg.5820"/>
<dbReference type="Proteomes" id="UP000028643">
    <property type="component" value="Unassembled WGS sequence"/>
</dbReference>
<organism evidence="1 2">
    <name type="scientific">Pseudomonas syringae</name>
    <dbReference type="NCBI Taxonomy" id="317"/>
    <lineage>
        <taxon>Bacteria</taxon>
        <taxon>Pseudomonadati</taxon>
        <taxon>Pseudomonadota</taxon>
        <taxon>Gammaproteobacteria</taxon>
        <taxon>Pseudomonadales</taxon>
        <taxon>Pseudomonadaceae</taxon>
        <taxon>Pseudomonas</taxon>
    </lineage>
</organism>
<comment type="caution">
    <text evidence="1">The sequence shown here is derived from an EMBL/GenBank/DDBJ whole genome shotgun (WGS) entry which is preliminary data.</text>
</comment>
<accession>A0A085UPK8</accession>
<evidence type="ECO:0000313" key="2">
    <source>
        <dbReference type="Proteomes" id="UP000028643"/>
    </source>
</evidence>
<reference evidence="1 2" key="1">
    <citation type="submission" date="2014-07" db="EMBL/GenBank/DDBJ databases">
        <title>Draft Genome Sequences of Environmental Pseudomonas syringae strains.</title>
        <authorList>
            <person name="Baltrus D.A."/>
            <person name="Berge O."/>
            <person name="Morris C."/>
        </authorList>
    </citation>
    <scope>NUCLEOTIDE SEQUENCE [LARGE SCALE GENOMIC DNA]</scope>
    <source>
        <strain evidence="1 2">CEB003</strain>
    </source>
</reference>
<proteinExistence type="predicted"/>
<sequence length="87" mass="9688">MTQYTPLNQNPKTVLFINPNAPFPDLHHCAVERLTAVKNLMACLSTADLKDPDEKHLAHVAQAACLLLQDSCDVLEVMEVRLDKFGD</sequence>
<evidence type="ECO:0000313" key="1">
    <source>
        <dbReference type="EMBL" id="KFE45121.1"/>
    </source>
</evidence>
<name>A0A085UPK8_PSESX</name>
<dbReference type="RefSeq" id="WP_020290648.1">
    <property type="nucleotide sequence ID" value="NZ_JPQT01000152.1"/>
</dbReference>